<protein>
    <recommendedName>
        <fullName evidence="1">HEPN AbiU2-like domain-containing protein</fullName>
    </recommendedName>
</protein>
<evidence type="ECO:0000259" key="1">
    <source>
        <dbReference type="Pfam" id="PF18734"/>
    </source>
</evidence>
<feature type="domain" description="HEPN AbiU2-like" evidence="1">
    <location>
        <begin position="17"/>
        <end position="106"/>
    </location>
</feature>
<name>X1KAM2_9ZZZZ</name>
<feature type="non-terminal residue" evidence="2">
    <location>
        <position position="123"/>
    </location>
</feature>
<sequence>MDKLLDFPGDVFIPPEAHFFQLVKIAVTHDSILIITKLWTDKDGRERGMGSRLDIYHFKDWVRQNLLEQYQPLFDCVSKKIRKDINYLNSAAKNIEGLRDNFVAHLIFDDKQRLIPSVNTKVS</sequence>
<dbReference type="EMBL" id="BARU01041908">
    <property type="protein sequence ID" value="GAH79118.1"/>
    <property type="molecule type" value="Genomic_DNA"/>
</dbReference>
<gene>
    <name evidence="2" type="ORF">S03H2_64503</name>
</gene>
<dbReference type="InterPro" id="IPR040704">
    <property type="entry name" value="HEPN_AbiU2"/>
</dbReference>
<organism evidence="2">
    <name type="scientific">marine sediment metagenome</name>
    <dbReference type="NCBI Taxonomy" id="412755"/>
    <lineage>
        <taxon>unclassified sequences</taxon>
        <taxon>metagenomes</taxon>
        <taxon>ecological metagenomes</taxon>
    </lineage>
</organism>
<dbReference type="Pfam" id="PF18734">
    <property type="entry name" value="HEPN_AbiU2"/>
    <property type="match status" value="1"/>
</dbReference>
<comment type="caution">
    <text evidence="2">The sequence shown here is derived from an EMBL/GenBank/DDBJ whole genome shotgun (WGS) entry which is preliminary data.</text>
</comment>
<dbReference type="AlphaFoldDB" id="X1KAM2"/>
<proteinExistence type="predicted"/>
<reference evidence="2" key="1">
    <citation type="journal article" date="2014" name="Front. Microbiol.">
        <title>High frequency of phylogenetically diverse reductive dehalogenase-homologous genes in deep subseafloor sedimentary metagenomes.</title>
        <authorList>
            <person name="Kawai M."/>
            <person name="Futagami T."/>
            <person name="Toyoda A."/>
            <person name="Takaki Y."/>
            <person name="Nishi S."/>
            <person name="Hori S."/>
            <person name="Arai W."/>
            <person name="Tsubouchi T."/>
            <person name="Morono Y."/>
            <person name="Uchiyama I."/>
            <person name="Ito T."/>
            <person name="Fujiyama A."/>
            <person name="Inagaki F."/>
            <person name="Takami H."/>
        </authorList>
    </citation>
    <scope>NUCLEOTIDE SEQUENCE</scope>
    <source>
        <strain evidence="2">Expedition CK06-06</strain>
    </source>
</reference>
<evidence type="ECO:0000313" key="2">
    <source>
        <dbReference type="EMBL" id="GAH79118.1"/>
    </source>
</evidence>
<accession>X1KAM2</accession>